<proteinExistence type="predicted"/>
<comment type="caution">
    <text evidence="3">The sequence shown here is derived from an EMBL/GenBank/DDBJ whole genome shotgun (WGS) entry which is preliminary data.</text>
</comment>
<reference evidence="3 4" key="1">
    <citation type="submission" date="2019-02" db="EMBL/GenBank/DDBJ databases">
        <title>Deep-cultivation of Planctomycetes and their phenomic and genomic characterization uncovers novel biology.</title>
        <authorList>
            <person name="Wiegand S."/>
            <person name="Jogler M."/>
            <person name="Boedeker C."/>
            <person name="Pinto D."/>
            <person name="Vollmers J."/>
            <person name="Rivas-Marin E."/>
            <person name="Kohn T."/>
            <person name="Peeters S.H."/>
            <person name="Heuer A."/>
            <person name="Rast P."/>
            <person name="Oberbeckmann S."/>
            <person name="Bunk B."/>
            <person name="Jeske O."/>
            <person name="Meyerdierks A."/>
            <person name="Storesund J.E."/>
            <person name="Kallscheuer N."/>
            <person name="Luecker S."/>
            <person name="Lage O.M."/>
            <person name="Pohl T."/>
            <person name="Merkel B.J."/>
            <person name="Hornburger P."/>
            <person name="Mueller R.-W."/>
            <person name="Bruemmer F."/>
            <person name="Labrenz M."/>
            <person name="Spormann A.M."/>
            <person name="Op Den Camp H."/>
            <person name="Overmann J."/>
            <person name="Amann R."/>
            <person name="Jetten M.S.M."/>
            <person name="Mascher T."/>
            <person name="Medema M.H."/>
            <person name="Devos D.P."/>
            <person name="Kaster A.-K."/>
            <person name="Ovreas L."/>
            <person name="Rohde M."/>
            <person name="Galperin M.Y."/>
            <person name="Jogler C."/>
        </authorList>
    </citation>
    <scope>NUCLEOTIDE SEQUENCE [LARGE SCALE GENOMIC DNA]</scope>
    <source>
        <strain evidence="3 4">KOR34</strain>
    </source>
</reference>
<evidence type="ECO:0000256" key="1">
    <source>
        <dbReference type="SAM" id="MobiDB-lite"/>
    </source>
</evidence>
<keyword evidence="2" id="KW-0812">Transmembrane</keyword>
<organism evidence="3 4">
    <name type="scientific">Posidoniimonas corsicana</name>
    <dbReference type="NCBI Taxonomy" id="1938618"/>
    <lineage>
        <taxon>Bacteria</taxon>
        <taxon>Pseudomonadati</taxon>
        <taxon>Planctomycetota</taxon>
        <taxon>Planctomycetia</taxon>
        <taxon>Pirellulales</taxon>
        <taxon>Lacipirellulaceae</taxon>
        <taxon>Posidoniimonas</taxon>
    </lineage>
</organism>
<keyword evidence="2" id="KW-1133">Transmembrane helix</keyword>
<dbReference type="OrthoDB" id="285341at2"/>
<gene>
    <name evidence="3" type="ORF">KOR34_03590</name>
</gene>
<evidence type="ECO:0000256" key="2">
    <source>
        <dbReference type="SAM" id="Phobius"/>
    </source>
</evidence>
<dbReference type="AlphaFoldDB" id="A0A5C5VBX1"/>
<dbReference type="EMBL" id="SIHJ01000001">
    <property type="protein sequence ID" value="TWT35467.1"/>
    <property type="molecule type" value="Genomic_DNA"/>
</dbReference>
<feature type="transmembrane region" description="Helical" evidence="2">
    <location>
        <begin position="20"/>
        <end position="42"/>
    </location>
</feature>
<name>A0A5C5VBX1_9BACT</name>
<feature type="region of interest" description="Disordered" evidence="1">
    <location>
        <begin position="196"/>
        <end position="226"/>
    </location>
</feature>
<evidence type="ECO:0000313" key="3">
    <source>
        <dbReference type="EMBL" id="TWT35467.1"/>
    </source>
</evidence>
<sequence length="226" mass="25726">MQKQSLPIRAESDSRFYRRFILMGLGALGFAGWCVYDGAVAWPEKNAIWEAYSEIPEPDRPERWPEVAAENGWSDAKPNEHDYHHTDADIQMQFYMAVPIALVGLWFLWGVLRARGTWIEGNAEGVTSSWGQGFKWDQVEKLDKKKWRSKGIAKVKYSVDGRRRTFVIDDYKFMRQPTDAILLELEDRIPREAIINGPTELEVAQEAGPAEPDDGDAAPGVEQQPT</sequence>
<dbReference type="RefSeq" id="WP_146561663.1">
    <property type="nucleotide sequence ID" value="NZ_SIHJ01000001.1"/>
</dbReference>
<keyword evidence="4" id="KW-1185">Reference proteome</keyword>
<accession>A0A5C5VBX1</accession>
<dbReference type="Proteomes" id="UP000316714">
    <property type="component" value="Unassembled WGS sequence"/>
</dbReference>
<feature type="transmembrane region" description="Helical" evidence="2">
    <location>
        <begin position="92"/>
        <end position="112"/>
    </location>
</feature>
<keyword evidence="2" id="KW-0472">Membrane</keyword>
<protein>
    <submittedName>
        <fullName evidence="3">Uncharacterized protein</fullName>
    </submittedName>
</protein>
<evidence type="ECO:0000313" key="4">
    <source>
        <dbReference type="Proteomes" id="UP000316714"/>
    </source>
</evidence>